<protein>
    <submittedName>
        <fullName evidence="2">Uncharacterized protein</fullName>
    </submittedName>
</protein>
<feature type="chain" id="PRO_5007897833" evidence="1">
    <location>
        <begin position="23"/>
        <end position="259"/>
    </location>
</feature>
<dbReference type="VEuPathDB" id="FungiDB:MUCCIDRAFT_113315"/>
<keyword evidence="1" id="KW-0732">Signal</keyword>
<evidence type="ECO:0000313" key="3">
    <source>
        <dbReference type="Proteomes" id="UP000077051"/>
    </source>
</evidence>
<comment type="caution">
    <text evidence="2">The sequence shown here is derived from an EMBL/GenBank/DDBJ whole genome shotgun (WGS) entry which is preliminary data.</text>
</comment>
<reference evidence="2 3" key="1">
    <citation type="submission" date="2015-06" db="EMBL/GenBank/DDBJ databases">
        <title>Expansion of signal transduction pathways in fungi by whole-genome duplication.</title>
        <authorList>
            <consortium name="DOE Joint Genome Institute"/>
            <person name="Corrochano L.M."/>
            <person name="Kuo A."/>
            <person name="Marcet-Houben M."/>
            <person name="Polaino S."/>
            <person name="Salamov A."/>
            <person name="Villalobos J.M."/>
            <person name="Alvarez M.I."/>
            <person name="Avalos J."/>
            <person name="Benito E.P."/>
            <person name="Benoit I."/>
            <person name="Burger G."/>
            <person name="Camino L.P."/>
            <person name="Canovas D."/>
            <person name="Cerda-Olmedo E."/>
            <person name="Cheng J.-F."/>
            <person name="Dominguez A."/>
            <person name="Elias M."/>
            <person name="Eslava A.P."/>
            <person name="Glaser F."/>
            <person name="Grimwood J."/>
            <person name="Gutierrez G."/>
            <person name="Heitman J."/>
            <person name="Henrissat B."/>
            <person name="Iturriaga E.A."/>
            <person name="Lang B.F."/>
            <person name="Lavin J.L."/>
            <person name="Lee S."/>
            <person name="Li W."/>
            <person name="Lindquist E."/>
            <person name="Lopez-Garcia S."/>
            <person name="Luque E.M."/>
            <person name="Marcos A.T."/>
            <person name="Martin J."/>
            <person name="Mccluskey K."/>
            <person name="Medina H.R."/>
            <person name="Miralles-Duran A."/>
            <person name="Miyazaki A."/>
            <person name="Munoz-Torres E."/>
            <person name="Oguiza J.A."/>
            <person name="Ohm R."/>
            <person name="Olmedo M."/>
            <person name="Orejas M."/>
            <person name="Ortiz-Castellanos L."/>
            <person name="Pisabarro A.G."/>
            <person name="Rodriguez-Romero J."/>
            <person name="Ruiz-Herrera J."/>
            <person name="Ruiz-Vazquez R."/>
            <person name="Sanz C."/>
            <person name="Schackwitz W."/>
            <person name="Schmutz J."/>
            <person name="Shahriari M."/>
            <person name="Shelest E."/>
            <person name="Silva-Franco F."/>
            <person name="Soanes D."/>
            <person name="Syed K."/>
            <person name="Tagua V.G."/>
            <person name="Talbot N.J."/>
            <person name="Thon M."/>
            <person name="De Vries R.P."/>
            <person name="Wiebenga A."/>
            <person name="Yadav J.S."/>
            <person name="Braun E.L."/>
            <person name="Baker S."/>
            <person name="Garre V."/>
            <person name="Horwitz B."/>
            <person name="Torres-Martinez S."/>
            <person name="Idnurm A."/>
            <person name="Herrera-Estrella A."/>
            <person name="Gabaldon T."/>
            <person name="Grigoriev I.V."/>
        </authorList>
    </citation>
    <scope>NUCLEOTIDE SEQUENCE [LARGE SCALE GENOMIC DNA]</scope>
    <source>
        <strain evidence="2 3">CBS 277.49</strain>
    </source>
</reference>
<dbReference type="STRING" id="747725.A0A168IEB8"/>
<keyword evidence="3" id="KW-1185">Reference proteome</keyword>
<evidence type="ECO:0000256" key="1">
    <source>
        <dbReference type="SAM" id="SignalP"/>
    </source>
</evidence>
<accession>A0A168IEB8</accession>
<evidence type="ECO:0000313" key="2">
    <source>
        <dbReference type="EMBL" id="OAC99872.1"/>
    </source>
</evidence>
<gene>
    <name evidence="2" type="ORF">MUCCIDRAFT_113315</name>
</gene>
<organism evidence="2 3">
    <name type="scientific">Mucor lusitanicus CBS 277.49</name>
    <dbReference type="NCBI Taxonomy" id="747725"/>
    <lineage>
        <taxon>Eukaryota</taxon>
        <taxon>Fungi</taxon>
        <taxon>Fungi incertae sedis</taxon>
        <taxon>Mucoromycota</taxon>
        <taxon>Mucoromycotina</taxon>
        <taxon>Mucoromycetes</taxon>
        <taxon>Mucorales</taxon>
        <taxon>Mucorineae</taxon>
        <taxon>Mucoraceae</taxon>
        <taxon>Mucor</taxon>
    </lineage>
</organism>
<dbReference type="Proteomes" id="UP000077051">
    <property type="component" value="Unassembled WGS sequence"/>
</dbReference>
<dbReference type="EMBL" id="AMYB01000007">
    <property type="protein sequence ID" value="OAC99872.1"/>
    <property type="molecule type" value="Genomic_DNA"/>
</dbReference>
<dbReference type="OrthoDB" id="2250996at2759"/>
<name>A0A168IEB8_MUCCL</name>
<feature type="signal peptide" evidence="1">
    <location>
        <begin position="1"/>
        <end position="22"/>
    </location>
</feature>
<dbReference type="AlphaFoldDB" id="A0A168IEB8"/>
<proteinExistence type="predicted"/>
<sequence length="259" mass="30129">MKLFLYSLVCLLLFVLNQQVNALPVQHAFVPSLAQENPTDTQEYTVYSSVIEYYENLVDNTLSSESEELLINLIHLPKESMKNILTLQAESMGFKAISDKQLNKMPSLIGKHIQAMNTHVYESIDPIVKHHWPAVWDKKLLYADGQEEILSFLSSLNGVVAKQLMDQMDAYDLLERVKQDMVALYEREQAQSWFRWFAHVKKTVVLSFEDTVAEEDANFLRQHVTDIRTSLLMELHVQFMDFFTRIQSDIIEQFAIYED</sequence>